<protein>
    <submittedName>
        <fullName evidence="1">Uncharacterized protein</fullName>
    </submittedName>
</protein>
<evidence type="ECO:0000313" key="1">
    <source>
        <dbReference type="EMBL" id="KAF2629733.1"/>
    </source>
</evidence>
<sequence length="100" mass="11170">MNHQIILQNLSIAICLFVSVIRQLHCTARAQKRGQFVSYTGAFSAGLPAAEDDAVGGRRRMHASRDEREGRNTRRLPLPPPPRHLAERCDWLRVGGVAKV</sequence>
<comment type="caution">
    <text evidence="1">The sequence shown here is derived from an EMBL/GenBank/DDBJ whole genome shotgun (WGS) entry which is preliminary data.</text>
</comment>
<organism evidence="1 2">
    <name type="scientific">Macroventuria anomochaeta</name>
    <dbReference type="NCBI Taxonomy" id="301207"/>
    <lineage>
        <taxon>Eukaryota</taxon>
        <taxon>Fungi</taxon>
        <taxon>Dikarya</taxon>
        <taxon>Ascomycota</taxon>
        <taxon>Pezizomycotina</taxon>
        <taxon>Dothideomycetes</taxon>
        <taxon>Pleosporomycetidae</taxon>
        <taxon>Pleosporales</taxon>
        <taxon>Pleosporineae</taxon>
        <taxon>Didymellaceae</taxon>
        <taxon>Macroventuria</taxon>
    </lineage>
</organism>
<accession>A0ACB6S6R4</accession>
<name>A0ACB6S6R4_9PLEO</name>
<gene>
    <name evidence="1" type="ORF">BU25DRAFT_273253</name>
</gene>
<dbReference type="Proteomes" id="UP000799754">
    <property type="component" value="Unassembled WGS sequence"/>
</dbReference>
<dbReference type="EMBL" id="MU006709">
    <property type="protein sequence ID" value="KAF2629733.1"/>
    <property type="molecule type" value="Genomic_DNA"/>
</dbReference>
<reference evidence="1" key="1">
    <citation type="journal article" date="2020" name="Stud. Mycol.">
        <title>101 Dothideomycetes genomes: a test case for predicting lifestyles and emergence of pathogens.</title>
        <authorList>
            <person name="Haridas S."/>
            <person name="Albert R."/>
            <person name="Binder M."/>
            <person name="Bloem J."/>
            <person name="Labutti K."/>
            <person name="Salamov A."/>
            <person name="Andreopoulos B."/>
            <person name="Baker S."/>
            <person name="Barry K."/>
            <person name="Bills G."/>
            <person name="Bluhm B."/>
            <person name="Cannon C."/>
            <person name="Castanera R."/>
            <person name="Culley D."/>
            <person name="Daum C."/>
            <person name="Ezra D."/>
            <person name="Gonzalez J."/>
            <person name="Henrissat B."/>
            <person name="Kuo A."/>
            <person name="Liang C."/>
            <person name="Lipzen A."/>
            <person name="Lutzoni F."/>
            <person name="Magnuson J."/>
            <person name="Mondo S."/>
            <person name="Nolan M."/>
            <person name="Ohm R."/>
            <person name="Pangilinan J."/>
            <person name="Park H.-J."/>
            <person name="Ramirez L."/>
            <person name="Alfaro M."/>
            <person name="Sun H."/>
            <person name="Tritt A."/>
            <person name="Yoshinaga Y."/>
            <person name="Zwiers L.-H."/>
            <person name="Turgeon B."/>
            <person name="Goodwin S."/>
            <person name="Spatafora J."/>
            <person name="Crous P."/>
            <person name="Grigoriev I."/>
        </authorList>
    </citation>
    <scope>NUCLEOTIDE SEQUENCE</scope>
    <source>
        <strain evidence="1">CBS 525.71</strain>
    </source>
</reference>
<keyword evidence="2" id="KW-1185">Reference proteome</keyword>
<proteinExistence type="predicted"/>
<evidence type="ECO:0000313" key="2">
    <source>
        <dbReference type="Proteomes" id="UP000799754"/>
    </source>
</evidence>